<accession>A0A561BQD2</accession>
<dbReference type="InterPro" id="IPR050832">
    <property type="entry name" value="Bact_Acetyltransf"/>
</dbReference>
<evidence type="ECO:0000256" key="1">
    <source>
        <dbReference type="ARBA" id="ARBA00022679"/>
    </source>
</evidence>
<dbReference type="OrthoDB" id="9799092at2"/>
<dbReference type="SUPFAM" id="SSF55729">
    <property type="entry name" value="Acyl-CoA N-acyltransferases (Nat)"/>
    <property type="match status" value="2"/>
</dbReference>
<feature type="domain" description="N-acetyltransferase" evidence="3">
    <location>
        <begin position="11"/>
        <end position="168"/>
    </location>
</feature>
<evidence type="ECO:0000259" key="3">
    <source>
        <dbReference type="PROSITE" id="PS51186"/>
    </source>
</evidence>
<reference evidence="4 5" key="1">
    <citation type="submission" date="2019-06" db="EMBL/GenBank/DDBJ databases">
        <title>Sequencing the genomes of 1000 actinobacteria strains.</title>
        <authorList>
            <person name="Klenk H.-P."/>
        </authorList>
    </citation>
    <scope>NUCLEOTIDE SEQUENCE [LARGE SCALE GENOMIC DNA]</scope>
    <source>
        <strain evidence="4 5">DSM 24683</strain>
    </source>
</reference>
<dbReference type="InterPro" id="IPR000182">
    <property type="entry name" value="GNAT_dom"/>
</dbReference>
<comment type="caution">
    <text evidence="4">The sequence shown here is derived from an EMBL/GenBank/DDBJ whole genome shotgun (WGS) entry which is preliminary data.</text>
</comment>
<keyword evidence="5" id="KW-1185">Reference proteome</keyword>
<keyword evidence="1" id="KW-0808">Transferase</keyword>
<organism evidence="4 5">
    <name type="scientific">Kribbella amoyensis</name>
    <dbReference type="NCBI Taxonomy" id="996641"/>
    <lineage>
        <taxon>Bacteria</taxon>
        <taxon>Bacillati</taxon>
        <taxon>Actinomycetota</taxon>
        <taxon>Actinomycetes</taxon>
        <taxon>Propionibacteriales</taxon>
        <taxon>Kribbellaceae</taxon>
        <taxon>Kribbella</taxon>
    </lineage>
</organism>
<feature type="domain" description="N-acetyltransferase" evidence="3">
    <location>
        <begin position="176"/>
        <end position="327"/>
    </location>
</feature>
<keyword evidence="2" id="KW-0012">Acyltransferase</keyword>
<dbReference type="Pfam" id="PF00583">
    <property type="entry name" value="Acetyltransf_1"/>
    <property type="match status" value="2"/>
</dbReference>
<dbReference type="Gene3D" id="3.40.630.30">
    <property type="match status" value="1"/>
</dbReference>
<dbReference type="GO" id="GO:0016747">
    <property type="term" value="F:acyltransferase activity, transferring groups other than amino-acyl groups"/>
    <property type="evidence" value="ECO:0007669"/>
    <property type="project" value="InterPro"/>
</dbReference>
<evidence type="ECO:0000313" key="4">
    <source>
        <dbReference type="EMBL" id="TWD81095.1"/>
    </source>
</evidence>
<protein>
    <submittedName>
        <fullName evidence="4">Mycothiol synthase</fullName>
    </submittedName>
</protein>
<dbReference type="PROSITE" id="PS51186">
    <property type="entry name" value="GNAT"/>
    <property type="match status" value="2"/>
</dbReference>
<dbReference type="InterPro" id="IPR016181">
    <property type="entry name" value="Acyl_CoA_acyltransferase"/>
</dbReference>
<dbReference type="PANTHER" id="PTHR43877">
    <property type="entry name" value="AMINOALKYLPHOSPHONATE N-ACETYLTRANSFERASE-RELATED-RELATED"/>
    <property type="match status" value="1"/>
</dbReference>
<dbReference type="EMBL" id="VIVK01000001">
    <property type="protein sequence ID" value="TWD81095.1"/>
    <property type="molecule type" value="Genomic_DNA"/>
</dbReference>
<evidence type="ECO:0000256" key="2">
    <source>
        <dbReference type="ARBA" id="ARBA00023315"/>
    </source>
</evidence>
<evidence type="ECO:0000313" key="5">
    <source>
        <dbReference type="Proteomes" id="UP000318380"/>
    </source>
</evidence>
<dbReference type="RefSeq" id="WP_145805650.1">
    <property type="nucleotide sequence ID" value="NZ_VIVK01000001.1"/>
</dbReference>
<dbReference type="CDD" id="cd04301">
    <property type="entry name" value="NAT_SF"/>
    <property type="match status" value="2"/>
</dbReference>
<name>A0A561BQD2_9ACTN</name>
<dbReference type="Proteomes" id="UP000318380">
    <property type="component" value="Unassembled WGS sequence"/>
</dbReference>
<dbReference type="AlphaFoldDB" id="A0A561BQD2"/>
<proteinExistence type="predicted"/>
<sequence>MSTNEGWPAGIEARPIDKADAPAWAELLAAKEKADSEGENYDADDLLEELADPKLDAARDTIGLWSGGELIGYGVVRGPDLVLDVHRVRTEGTVHPQWRRHGIGSALLPWLVRRAGEFHRERQPGTTGEINTGVITTNAGAEALLTGAGFEKCRYFFDMTRPFDQPITELPAPEGLRLVGFSPEYDEPLRLAHNEVFLDHWGSTPKDAESWKTWFTGSRAFRGNLSYLVLDGDEIVTYTLGYEYVADTEATGIREVYVGQVGTKRSHRGRRLAAVALSRVMAEAERAGFQRASLGVDAENPTGALGLYEHLGFTTKSTWATYRLPIT</sequence>
<gene>
    <name evidence="4" type="ORF">FB561_2199</name>
</gene>